<dbReference type="EMBL" id="MNPJ01000017">
    <property type="protein sequence ID" value="OQS54748.1"/>
    <property type="molecule type" value="Genomic_DNA"/>
</dbReference>
<evidence type="ECO:0000256" key="2">
    <source>
        <dbReference type="SAM" id="Phobius"/>
    </source>
</evidence>
<keyword evidence="2" id="KW-0812">Transmembrane</keyword>
<keyword evidence="2" id="KW-0472">Membrane</keyword>
<keyword evidence="4" id="KW-1185">Reference proteome</keyword>
<dbReference type="VEuPathDB" id="MicrosporidiaDB:EHP00_2324"/>
<feature type="compositionally biased region" description="Basic and acidic residues" evidence="1">
    <location>
        <begin position="164"/>
        <end position="198"/>
    </location>
</feature>
<comment type="caution">
    <text evidence="3">The sequence shown here is derived from an EMBL/GenBank/DDBJ whole genome shotgun (WGS) entry which is preliminary data.</text>
</comment>
<proteinExistence type="predicted"/>
<dbReference type="Proteomes" id="UP000192758">
    <property type="component" value="Unassembled WGS sequence"/>
</dbReference>
<keyword evidence="2" id="KW-1133">Transmembrane helix</keyword>
<protein>
    <submittedName>
        <fullName evidence="3">Uncharacterized protein</fullName>
    </submittedName>
</protein>
<feature type="region of interest" description="Disordered" evidence="1">
    <location>
        <begin position="155"/>
        <end position="201"/>
    </location>
</feature>
<reference evidence="3 4" key="1">
    <citation type="journal article" date="2017" name="Environ. Microbiol.">
        <title>Decay of the glycolytic pathway and adaptation to intranuclear parasitism within Enterocytozoonidae microsporidia.</title>
        <authorList>
            <person name="Wiredu Boakye D."/>
            <person name="Jaroenlak P."/>
            <person name="Prachumwat A."/>
            <person name="Williams T.A."/>
            <person name="Bateman K.S."/>
            <person name="Itsathitphaisarn O."/>
            <person name="Sritunyalucksana K."/>
            <person name="Paszkiewicz K.H."/>
            <person name="Moore K.A."/>
            <person name="Stentiford G.D."/>
            <person name="Williams B.A."/>
        </authorList>
    </citation>
    <scope>NUCLEOTIDE SEQUENCE [LARGE SCALE GENOMIC DNA]</scope>
    <source>
        <strain evidence="3 4">TH1</strain>
    </source>
</reference>
<evidence type="ECO:0000256" key="1">
    <source>
        <dbReference type="SAM" id="MobiDB-lite"/>
    </source>
</evidence>
<sequence length="237" mass="27253">MFKLLVSYLSLCTSTEPKIVDEDNRYDFNDTKPITRTDSVSSDISFCNSLNESYDSDVSNLSFLDNDVTNIETFYSDNILHNNIVTNSSIIHNDMILLKEGDMTNKDIFLVKDENEKIIESNSQSSDLNQNENAFYNNDSVETIINVNCISKKESSNNENKLNNYDKSKNNKIDDDTKTNDKIKEDKSEKDKGKEDKGKKRKLDPTTLKMIILICIMGVIIIVFLIHKLIKKKHREE</sequence>
<evidence type="ECO:0000313" key="4">
    <source>
        <dbReference type="Proteomes" id="UP000192758"/>
    </source>
</evidence>
<accession>A0A1W0E698</accession>
<name>A0A1W0E698_9MICR</name>
<evidence type="ECO:0000313" key="3">
    <source>
        <dbReference type="EMBL" id="OQS54748.1"/>
    </source>
</evidence>
<organism evidence="3 4">
    <name type="scientific">Ecytonucleospora hepatopenaei</name>
    <dbReference type="NCBI Taxonomy" id="646526"/>
    <lineage>
        <taxon>Eukaryota</taxon>
        <taxon>Fungi</taxon>
        <taxon>Fungi incertae sedis</taxon>
        <taxon>Microsporidia</taxon>
        <taxon>Enterocytozoonidae</taxon>
        <taxon>Ecytonucleospora</taxon>
    </lineage>
</organism>
<gene>
    <name evidence="3" type="ORF">EHP00_2324</name>
</gene>
<feature type="transmembrane region" description="Helical" evidence="2">
    <location>
        <begin position="210"/>
        <end position="230"/>
    </location>
</feature>
<dbReference type="AlphaFoldDB" id="A0A1W0E698"/>